<dbReference type="InterPro" id="IPR000600">
    <property type="entry name" value="ROK"/>
</dbReference>
<evidence type="ECO:0000256" key="1">
    <source>
        <dbReference type="ARBA" id="ARBA00006479"/>
    </source>
</evidence>
<accession>A0A7V0LTB9</accession>
<dbReference type="PROSITE" id="PS01125">
    <property type="entry name" value="ROK"/>
    <property type="match status" value="1"/>
</dbReference>
<proteinExistence type="inferred from homology"/>
<dbReference type="SUPFAM" id="SSF53067">
    <property type="entry name" value="Actin-like ATPase domain"/>
    <property type="match status" value="1"/>
</dbReference>
<evidence type="ECO:0000313" key="2">
    <source>
        <dbReference type="EMBL" id="HDL59902.1"/>
    </source>
</evidence>
<comment type="similarity">
    <text evidence="1">Belongs to the ROK (NagC/XylR) family.</text>
</comment>
<dbReference type="PANTHER" id="PTHR18964">
    <property type="entry name" value="ROK (REPRESSOR, ORF, KINASE) FAMILY"/>
    <property type="match status" value="1"/>
</dbReference>
<protein>
    <submittedName>
        <fullName evidence="2">ROK family protein</fullName>
    </submittedName>
</protein>
<dbReference type="Pfam" id="PF00480">
    <property type="entry name" value="ROK"/>
    <property type="match status" value="1"/>
</dbReference>
<dbReference type="InterPro" id="IPR049874">
    <property type="entry name" value="ROK_cs"/>
</dbReference>
<dbReference type="AlphaFoldDB" id="A0A7V0LTB9"/>
<name>A0A7V0LTB9_UNCW3</name>
<dbReference type="InterPro" id="IPR043129">
    <property type="entry name" value="ATPase_NBD"/>
</dbReference>
<sequence length="313" mass="34204">MKIGAVDVGGTNIFFGVFEDDLLLEKKQIPAEADKGKDVVIKKLKDVMKFFKEKGVSRVGVGMPGLVDHNVGVVEIPPNIEGWIKENLKMILQKDSELEVYVINDANAYVLGEWKFGAGRGKKDVVLLTLGTGVGGGIVSGGKLLLGKTHAAGEVGHIVINPSGPLCKCGQRGCLEAYIGNKYFEDRALYMKKKFPDSLLNNYTEITPRIIAECAKKGDRLSTYLWNEFGHILGVGLVTLIHIFDPEIIILGGGISKSFDLFINSTLQVLENRVMNYKKRGVEVVLAQLGDEAPLYGAYYFALVKGNVEDSSH</sequence>
<gene>
    <name evidence="2" type="ORF">ENH14_00440</name>
</gene>
<organism evidence="2">
    <name type="scientific">candidate division WOR-3 bacterium</name>
    <dbReference type="NCBI Taxonomy" id="2052148"/>
    <lineage>
        <taxon>Bacteria</taxon>
        <taxon>Bacteria division WOR-3</taxon>
    </lineage>
</organism>
<comment type="caution">
    <text evidence="2">The sequence shown here is derived from an EMBL/GenBank/DDBJ whole genome shotgun (WGS) entry which is preliminary data.</text>
</comment>
<reference evidence="2" key="1">
    <citation type="journal article" date="2020" name="mSystems">
        <title>Genome- and Community-Level Interaction Insights into Carbon Utilization and Element Cycling Functions of Hydrothermarchaeota in Hydrothermal Sediment.</title>
        <authorList>
            <person name="Zhou Z."/>
            <person name="Liu Y."/>
            <person name="Xu W."/>
            <person name="Pan J."/>
            <person name="Luo Z.H."/>
            <person name="Li M."/>
        </authorList>
    </citation>
    <scope>NUCLEOTIDE SEQUENCE [LARGE SCALE GENOMIC DNA]</scope>
    <source>
        <strain evidence="2">HyVt-28</strain>
    </source>
</reference>
<dbReference type="PANTHER" id="PTHR18964:SF149">
    <property type="entry name" value="BIFUNCTIONAL UDP-N-ACETYLGLUCOSAMINE 2-EPIMERASE_N-ACETYLMANNOSAMINE KINASE"/>
    <property type="match status" value="1"/>
</dbReference>
<dbReference type="Gene3D" id="3.30.420.40">
    <property type="match status" value="2"/>
</dbReference>
<dbReference type="EMBL" id="DRDR01000019">
    <property type="protein sequence ID" value="HDL59902.1"/>
    <property type="molecule type" value="Genomic_DNA"/>
</dbReference>
<dbReference type="Proteomes" id="UP000886381">
    <property type="component" value="Unassembled WGS sequence"/>
</dbReference>